<keyword evidence="3" id="KW-1185">Reference proteome</keyword>
<dbReference type="EMBL" id="VBTY01000303">
    <property type="protein sequence ID" value="MDG3497223.1"/>
    <property type="molecule type" value="Genomic_DNA"/>
</dbReference>
<feature type="transmembrane region" description="Helical" evidence="1">
    <location>
        <begin position="20"/>
        <end position="38"/>
    </location>
</feature>
<name>A0A9X4MD32_9CYAN</name>
<organism evidence="2 3">
    <name type="scientific">Pseudanabaena catenata USMAC16</name>
    <dbReference type="NCBI Taxonomy" id="1855837"/>
    <lineage>
        <taxon>Bacteria</taxon>
        <taxon>Bacillati</taxon>
        <taxon>Cyanobacteriota</taxon>
        <taxon>Cyanophyceae</taxon>
        <taxon>Pseudanabaenales</taxon>
        <taxon>Pseudanabaenaceae</taxon>
        <taxon>Pseudanabaena</taxon>
    </lineage>
</organism>
<accession>A0A9X4MD32</accession>
<keyword evidence="1" id="KW-0812">Transmembrane</keyword>
<evidence type="ECO:0000256" key="1">
    <source>
        <dbReference type="SAM" id="Phobius"/>
    </source>
</evidence>
<gene>
    <name evidence="2" type="ORF">FEV09_22045</name>
</gene>
<keyword evidence="1" id="KW-0472">Membrane</keyword>
<proteinExistence type="predicted"/>
<keyword evidence="1" id="KW-1133">Transmembrane helix</keyword>
<comment type="caution">
    <text evidence="2">The sequence shown here is derived from an EMBL/GenBank/DDBJ whole genome shotgun (WGS) entry which is preliminary data.</text>
</comment>
<evidence type="ECO:0000313" key="3">
    <source>
        <dbReference type="Proteomes" id="UP001152872"/>
    </source>
</evidence>
<dbReference type="AlphaFoldDB" id="A0A9X4MD32"/>
<dbReference type="RefSeq" id="WP_009629437.1">
    <property type="nucleotide sequence ID" value="NZ_VBTY01000303.1"/>
</dbReference>
<protein>
    <submittedName>
        <fullName evidence="2">Uncharacterized protein</fullName>
    </submittedName>
</protein>
<sequence>MSSPQLNPKSDVNELWFAKFFIGSMVAIACLTILLSLLPSGIRNTPSVKTSFQTQSTNHLSI</sequence>
<evidence type="ECO:0000313" key="2">
    <source>
        <dbReference type="EMBL" id="MDG3497223.1"/>
    </source>
</evidence>
<reference evidence="2" key="1">
    <citation type="submission" date="2019-05" db="EMBL/GenBank/DDBJ databases">
        <title>Whole genome sequencing of Pseudanabaena catenata USMAC16.</title>
        <authorList>
            <person name="Khan Z."/>
            <person name="Omar W.M."/>
            <person name="Convey P."/>
            <person name="Merican F."/>
            <person name="Najimudin N."/>
        </authorList>
    </citation>
    <scope>NUCLEOTIDE SEQUENCE</scope>
    <source>
        <strain evidence="2">USMAC16</strain>
    </source>
</reference>
<dbReference type="Proteomes" id="UP001152872">
    <property type="component" value="Unassembled WGS sequence"/>
</dbReference>